<dbReference type="RefSeq" id="WP_082345061.1">
    <property type="nucleotide sequence ID" value="NZ_CP025272.1"/>
</dbReference>
<reference evidence="1 2" key="1">
    <citation type="submission" date="2018-03" db="EMBL/GenBank/DDBJ databases">
        <authorList>
            <person name="Wu G."/>
        </authorList>
    </citation>
    <scope>NUCLEOTIDE SEQUENCE [LARGE SCALE GENOMIC DNA]</scope>
    <source>
        <strain evidence="1 2">SAM-118</strain>
    </source>
</reference>
<dbReference type="Pfam" id="PF14022">
    <property type="entry name" value="DUF4238"/>
    <property type="match status" value="1"/>
</dbReference>
<dbReference type="EMBL" id="PYTT01000056">
    <property type="protein sequence ID" value="RNL04585.1"/>
    <property type="molecule type" value="Genomic_DNA"/>
</dbReference>
<protein>
    <submittedName>
        <fullName evidence="1">DUF4238 domain-containing protein</fullName>
    </submittedName>
</protein>
<evidence type="ECO:0000313" key="2">
    <source>
        <dbReference type="Proteomes" id="UP000284283"/>
    </source>
</evidence>
<dbReference type="KEGG" id="xva:C7V42_19370"/>
<name>A0AAE8F8I4_XANVA</name>
<gene>
    <name evidence="1" type="ORF">C9386_06165</name>
</gene>
<evidence type="ECO:0000313" key="1">
    <source>
        <dbReference type="EMBL" id="RNL04585.1"/>
    </source>
</evidence>
<sequence>MPQLYKDNHYVPQLYLKRWSVDERILTYSLLVAHHNVPLWKPHSPKWIAFHQHLYTGIVDGQESDELERWLCREFEDPAQEPLSRATGDDRLDPDDWHKLVRFAFAQDVRTPAYLRKFIQRQKESLPALLDSAVQKSAEKLMNGEIPKNEEEKIENNRIPLKVSVEASDDDESGVLRAETLIGRSLWHWAIRQALTNTIAKVPNNGWTIRKPAQGYTWPTSDNPLIKLSYRDELNYNFGGGWDVPRGDVFLPLSPTHLLHRCGGVRPPIRGDRLDVATTEKIIRIIVEHADRYVFAHQEFNVESIRKRIVDGRLVKEEQAAWKNWHLDQAQAEQGY</sequence>
<organism evidence="1 2">
    <name type="scientific">Xanthomonas vasicola pv. vasculorum</name>
    <dbReference type="NCBI Taxonomy" id="325776"/>
    <lineage>
        <taxon>Bacteria</taxon>
        <taxon>Pseudomonadati</taxon>
        <taxon>Pseudomonadota</taxon>
        <taxon>Gammaproteobacteria</taxon>
        <taxon>Lysobacterales</taxon>
        <taxon>Lysobacteraceae</taxon>
        <taxon>Xanthomonas</taxon>
    </lineage>
</organism>
<dbReference type="AlphaFoldDB" id="A0AAE8F8I4"/>
<proteinExistence type="predicted"/>
<accession>A0AAE8F8I4</accession>
<dbReference type="InterPro" id="IPR025332">
    <property type="entry name" value="DUF4238"/>
</dbReference>
<dbReference type="Proteomes" id="UP000284283">
    <property type="component" value="Unassembled WGS sequence"/>
</dbReference>
<comment type="caution">
    <text evidence="1">The sequence shown here is derived from an EMBL/GenBank/DDBJ whole genome shotgun (WGS) entry which is preliminary data.</text>
</comment>